<dbReference type="RefSeq" id="WP_169394303.1">
    <property type="nucleotide sequence ID" value="NZ_BAAAJH010000011.1"/>
</dbReference>
<dbReference type="EMBL" id="JAAXKY010000006">
    <property type="protein sequence ID" value="NMH76229.1"/>
    <property type="molecule type" value="Genomic_DNA"/>
</dbReference>
<dbReference type="Proteomes" id="UP001296706">
    <property type="component" value="Unassembled WGS sequence"/>
</dbReference>
<keyword evidence="3" id="KW-1185">Reference proteome</keyword>
<dbReference type="InterPro" id="IPR012654">
    <property type="entry name" value="CHP02391"/>
</dbReference>
<evidence type="ECO:0000313" key="3">
    <source>
        <dbReference type="Proteomes" id="UP001296706"/>
    </source>
</evidence>
<evidence type="ECO:0000259" key="1">
    <source>
        <dbReference type="Pfam" id="PF09509"/>
    </source>
</evidence>
<protein>
    <recommendedName>
        <fullName evidence="1">Conserved hypothetical protein CHP02391 domain-containing protein</fullName>
    </recommendedName>
</protein>
<name>A0ABX1R995_9PSEU</name>
<evidence type="ECO:0000313" key="2">
    <source>
        <dbReference type="EMBL" id="NMH76229.1"/>
    </source>
</evidence>
<reference evidence="2 3" key="1">
    <citation type="submission" date="2020-04" db="EMBL/GenBank/DDBJ databases">
        <authorList>
            <person name="Klaysubun C."/>
            <person name="Duangmal K."/>
            <person name="Lipun K."/>
        </authorList>
    </citation>
    <scope>NUCLEOTIDE SEQUENCE [LARGE SCALE GENOMIC DNA]</scope>
    <source>
        <strain evidence="2 3">JCM 11839</strain>
    </source>
</reference>
<feature type="domain" description="Conserved hypothetical protein CHP02391" evidence="1">
    <location>
        <begin position="102"/>
        <end position="226"/>
    </location>
</feature>
<gene>
    <name evidence="2" type="ORF">HF577_03775</name>
</gene>
<comment type="caution">
    <text evidence="2">The sequence shown here is derived from an EMBL/GenBank/DDBJ whole genome shotgun (WGS) entry which is preliminary data.</text>
</comment>
<organism evidence="2 3">
    <name type="scientific">Pseudonocardia xinjiangensis</name>
    <dbReference type="NCBI Taxonomy" id="75289"/>
    <lineage>
        <taxon>Bacteria</taxon>
        <taxon>Bacillati</taxon>
        <taxon>Actinomycetota</taxon>
        <taxon>Actinomycetes</taxon>
        <taxon>Pseudonocardiales</taxon>
        <taxon>Pseudonocardiaceae</taxon>
        <taxon>Pseudonocardia</taxon>
    </lineage>
</organism>
<sequence>MDRPWMIERLNAFIDLAEESLTLANPYKAERKALQRKLQESDPVIREILNAVRPGLGDYRKTATSGWSGARTAAQTAVGILKELDDLRNRLAPDSPTLPADTFHPWVWDAARTFWESRHYAQAVEQAWKSINAHLQNKVGRRDVSDDALVNAALPMTEPKAGNARLHLPGDRSSPTWVSRQRGLHMMGQACAAGIRNVVAHELDLDLPSQVALEYLAALSVLARWIDETELVTAGVGMPDNSVA</sequence>
<proteinExistence type="predicted"/>
<dbReference type="Pfam" id="PF09509">
    <property type="entry name" value="Hypoth_Ymh"/>
    <property type="match status" value="1"/>
</dbReference>
<accession>A0ABX1R995</accession>